<reference evidence="1" key="4">
    <citation type="submission" date="2022-12" db="EMBL/GenBank/DDBJ databases">
        <title>Development of a Multilocus Sequence Typing Scheme for Bacteroides fragilis Based on Whole Genome Sequencing Data and Clinical Application.</title>
        <authorList>
            <person name="Nielsen F.D."/>
            <person name="Justesen U.S."/>
        </authorList>
    </citation>
    <scope>NUCLEOTIDE SEQUENCE</scope>
    <source>
        <strain evidence="2">BF_AM_ODE_DK_2015_4</strain>
        <strain evidence="1">BF_BC_ODE_DK_2015_2</strain>
    </source>
</reference>
<dbReference type="Proteomes" id="UP000266644">
    <property type="component" value="Unassembled WGS sequence"/>
</dbReference>
<evidence type="ECO:0000313" key="8">
    <source>
        <dbReference type="Proteomes" id="UP000284614"/>
    </source>
</evidence>
<dbReference type="OrthoDB" id="9959441at2"/>
<dbReference type="Proteomes" id="UP001075704">
    <property type="component" value="Unassembled WGS sequence"/>
</dbReference>
<sequence>MKKTLRICLGVTFFLFVSVNVCLSALKNKDKKANMKMLTLECLAMGEGTDTGEGGGGNYSCTVTVECGFPLSGSVSCSGKKCSRGLDWLNGAYVECDGNKTYC</sequence>
<dbReference type="EMBL" id="JAPUAC010000004">
    <property type="protein sequence ID" value="MCZ2653910.1"/>
    <property type="molecule type" value="Genomic_DNA"/>
</dbReference>
<dbReference type="AlphaFoldDB" id="A0A081U8H0"/>
<dbReference type="GeneID" id="99668686"/>
<evidence type="ECO:0000313" key="4">
    <source>
        <dbReference type="EMBL" id="RGY67498.1"/>
    </source>
</evidence>
<dbReference type="EMBL" id="QSDG01000014">
    <property type="protein sequence ID" value="RGY67498.1"/>
    <property type="molecule type" value="Genomic_DNA"/>
</dbReference>
<protein>
    <recommendedName>
        <fullName evidence="9">NVEALA family protein</fullName>
    </recommendedName>
</protein>
<dbReference type="Proteomes" id="UP001079672">
    <property type="component" value="Unassembled WGS sequence"/>
</dbReference>
<evidence type="ECO:0000313" key="5">
    <source>
        <dbReference type="EMBL" id="RHH09144.1"/>
    </source>
</evidence>
<dbReference type="EMBL" id="QRJE01000025">
    <property type="protein sequence ID" value="RHH09144.1"/>
    <property type="molecule type" value="Genomic_DNA"/>
</dbReference>
<dbReference type="Proteomes" id="UP000284614">
    <property type="component" value="Unassembled WGS sequence"/>
</dbReference>
<reference evidence="3" key="1">
    <citation type="book" date="2014" name="THE 24TH EUROPEAN CONGRESS OF CLINICAL MICROBIOLOGY AND INFECTIOUS DISEASES" publisher="ECCMID 2014" city="Barcelona, Spain">
        <title>Identification of resistance genes in three multidrug-resistant Bacteroides fragilis isolates by whole genome sequencing.</title>
        <editorList>
            <person name="Unknown"/>
            <person name="A."/>
        </editorList>
        <authorList>
            <person name="Sydenham T.V."/>
            <person name="Hasman H."/>
            <person name="Wang M."/>
            <person name="Soki J."/>
            <person name="Nagy E."/>
            <person name="Justesen U.S."/>
        </authorList>
    </citation>
    <scope>NUCLEOTIDE SEQUENCE</scope>
    <source>
        <strain evidence="3">DCMSKEJBY0001B</strain>
    </source>
</reference>
<evidence type="ECO:0000313" key="7">
    <source>
        <dbReference type="Proteomes" id="UP000266644"/>
    </source>
</evidence>
<evidence type="ECO:0000313" key="2">
    <source>
        <dbReference type="EMBL" id="MCZ2688190.1"/>
    </source>
</evidence>
<dbReference type="RefSeq" id="WP_005808483.1">
    <property type="nucleotide sequence ID" value="NZ_CABJEQ010000006.1"/>
</dbReference>
<dbReference type="Proteomes" id="UP000036847">
    <property type="component" value="Chromosome"/>
</dbReference>
<evidence type="ECO:0000313" key="1">
    <source>
        <dbReference type="EMBL" id="MCZ2653910.1"/>
    </source>
</evidence>
<accession>A0A081U8H0</accession>
<evidence type="ECO:0000313" key="3">
    <source>
        <dbReference type="EMBL" id="QCQ43396.1"/>
    </source>
</evidence>
<gene>
    <name evidence="5" type="ORF">DW228_15625</name>
    <name evidence="4" type="ORF">DXA27_15535</name>
    <name evidence="3" type="ORF">EC80_000125</name>
    <name evidence="1" type="ORF">O1422_07005</name>
    <name evidence="2" type="ORF">O1433_11850</name>
</gene>
<organism evidence="4 8">
    <name type="scientific">Bacteroides fragilis</name>
    <dbReference type="NCBI Taxonomy" id="817"/>
    <lineage>
        <taxon>Bacteria</taxon>
        <taxon>Pseudomonadati</taxon>
        <taxon>Bacteroidota</taxon>
        <taxon>Bacteroidia</taxon>
        <taxon>Bacteroidales</taxon>
        <taxon>Bacteroidaceae</taxon>
        <taxon>Bacteroides</taxon>
    </lineage>
</organism>
<evidence type="ECO:0008006" key="9">
    <source>
        <dbReference type="Google" id="ProtNLM"/>
    </source>
</evidence>
<reference evidence="7 8" key="2">
    <citation type="submission" date="2018-08" db="EMBL/GenBank/DDBJ databases">
        <title>A genome reference for cultivated species of the human gut microbiota.</title>
        <authorList>
            <person name="Zou Y."/>
            <person name="Xue W."/>
            <person name="Luo G."/>
        </authorList>
    </citation>
    <scope>NUCLEOTIDE SEQUENCE [LARGE SCALE GENOMIC DNA]</scope>
    <source>
        <strain evidence="5 7">AM18-6</strain>
        <strain evidence="4 8">OF01-1</strain>
    </source>
</reference>
<reference evidence="3 6" key="3">
    <citation type="submission" date="2019-03" db="EMBL/GenBank/DDBJ databases">
        <title>Complete genome assembly of MDR B. fragilis.</title>
        <authorList>
            <person name="Sydenham T.V."/>
            <person name="Hasman H."/>
            <person name="Justesen U.S."/>
        </authorList>
    </citation>
    <scope>NUCLEOTIDE SEQUENCE [LARGE SCALE GENOMIC DNA]</scope>
    <source>
        <strain evidence="3 6">DCMSKEJBY0001B</strain>
    </source>
</reference>
<dbReference type="EMBL" id="JAPTZU010000006">
    <property type="protein sequence ID" value="MCZ2688190.1"/>
    <property type="molecule type" value="Genomic_DNA"/>
</dbReference>
<evidence type="ECO:0000313" key="6">
    <source>
        <dbReference type="Proteomes" id="UP000036847"/>
    </source>
</evidence>
<proteinExistence type="predicted"/>
<dbReference type="EMBL" id="CP036546">
    <property type="protein sequence ID" value="QCQ43396.1"/>
    <property type="molecule type" value="Genomic_DNA"/>
</dbReference>
<name>A0A081U8H0_BACFG</name>